<dbReference type="AlphaFoldDB" id="A0A6J6NZP0"/>
<feature type="compositionally biased region" description="Basic and acidic residues" evidence="1">
    <location>
        <begin position="77"/>
        <end position="100"/>
    </location>
</feature>
<gene>
    <name evidence="2" type="ORF">UFOPK2342_01710</name>
</gene>
<sequence>MATAALGARREIENALPGHVLNRTDTEDVVITWIFKVDGLAIGEHHWKLSKCDRAVGIALEEDVEEGEEAMPCNTHGEVDRDGDEPSHRNHDLDRCYQHD</sequence>
<proteinExistence type="predicted"/>
<reference evidence="2" key="1">
    <citation type="submission" date="2020-05" db="EMBL/GenBank/DDBJ databases">
        <authorList>
            <person name="Chiriac C."/>
            <person name="Salcher M."/>
            <person name="Ghai R."/>
            <person name="Kavagutti S V."/>
        </authorList>
    </citation>
    <scope>NUCLEOTIDE SEQUENCE</scope>
</reference>
<organism evidence="2">
    <name type="scientific">freshwater metagenome</name>
    <dbReference type="NCBI Taxonomy" id="449393"/>
    <lineage>
        <taxon>unclassified sequences</taxon>
        <taxon>metagenomes</taxon>
        <taxon>ecological metagenomes</taxon>
    </lineage>
</organism>
<accession>A0A6J6NZP0</accession>
<feature type="region of interest" description="Disordered" evidence="1">
    <location>
        <begin position="65"/>
        <end position="100"/>
    </location>
</feature>
<name>A0A6J6NZP0_9ZZZZ</name>
<dbReference type="EMBL" id="CAEZXB010000061">
    <property type="protein sequence ID" value="CAB4689884.1"/>
    <property type="molecule type" value="Genomic_DNA"/>
</dbReference>
<evidence type="ECO:0000256" key="1">
    <source>
        <dbReference type="SAM" id="MobiDB-lite"/>
    </source>
</evidence>
<protein>
    <submittedName>
        <fullName evidence="2">Unannotated protein</fullName>
    </submittedName>
</protein>
<evidence type="ECO:0000313" key="2">
    <source>
        <dbReference type="EMBL" id="CAB4689884.1"/>
    </source>
</evidence>